<feature type="signal peptide" evidence="1">
    <location>
        <begin position="1"/>
        <end position="15"/>
    </location>
</feature>
<name>A0A9K3I1M2_HELAN</name>
<accession>A0A9K3I1M2</accession>
<keyword evidence="3" id="KW-1185">Reference proteome</keyword>
<evidence type="ECO:0000313" key="3">
    <source>
        <dbReference type="Proteomes" id="UP000215914"/>
    </source>
</evidence>
<proteinExistence type="predicted"/>
<dbReference type="Gramene" id="mRNA:HanXRQr2_Chr10g0462461">
    <property type="protein sequence ID" value="CDS:HanXRQr2_Chr10g0462461.1"/>
    <property type="gene ID" value="HanXRQr2_Chr10g0462461"/>
</dbReference>
<sequence length="55" mass="6543">MFWCVYHFSLRIVVAAFVGMRLKFDYVPQSLAGCFNDTRNRRRKDDHVNQSMCVL</sequence>
<evidence type="ECO:0000256" key="1">
    <source>
        <dbReference type="SAM" id="SignalP"/>
    </source>
</evidence>
<evidence type="ECO:0000313" key="2">
    <source>
        <dbReference type="EMBL" id="KAF5788294.1"/>
    </source>
</evidence>
<protein>
    <recommendedName>
        <fullName evidence="4">Secreted protein</fullName>
    </recommendedName>
</protein>
<dbReference type="EMBL" id="MNCJ02000325">
    <property type="protein sequence ID" value="KAF5788294.1"/>
    <property type="molecule type" value="Genomic_DNA"/>
</dbReference>
<dbReference type="Proteomes" id="UP000215914">
    <property type="component" value="Unassembled WGS sequence"/>
</dbReference>
<evidence type="ECO:0008006" key="4">
    <source>
        <dbReference type="Google" id="ProtNLM"/>
    </source>
</evidence>
<reference evidence="2" key="2">
    <citation type="submission" date="2020-06" db="EMBL/GenBank/DDBJ databases">
        <title>Helianthus annuus Genome sequencing and assembly Release 2.</title>
        <authorList>
            <person name="Gouzy J."/>
            <person name="Langlade N."/>
            <person name="Munos S."/>
        </authorList>
    </citation>
    <scope>NUCLEOTIDE SEQUENCE</scope>
    <source>
        <tissue evidence="2">Leaves</tissue>
    </source>
</reference>
<organism evidence="2 3">
    <name type="scientific">Helianthus annuus</name>
    <name type="common">Common sunflower</name>
    <dbReference type="NCBI Taxonomy" id="4232"/>
    <lineage>
        <taxon>Eukaryota</taxon>
        <taxon>Viridiplantae</taxon>
        <taxon>Streptophyta</taxon>
        <taxon>Embryophyta</taxon>
        <taxon>Tracheophyta</taxon>
        <taxon>Spermatophyta</taxon>
        <taxon>Magnoliopsida</taxon>
        <taxon>eudicotyledons</taxon>
        <taxon>Gunneridae</taxon>
        <taxon>Pentapetalae</taxon>
        <taxon>asterids</taxon>
        <taxon>campanulids</taxon>
        <taxon>Asterales</taxon>
        <taxon>Asteraceae</taxon>
        <taxon>Asteroideae</taxon>
        <taxon>Heliantheae alliance</taxon>
        <taxon>Heliantheae</taxon>
        <taxon>Helianthus</taxon>
    </lineage>
</organism>
<gene>
    <name evidence="2" type="ORF">HanXRQr2_Chr10g0462461</name>
</gene>
<dbReference type="AlphaFoldDB" id="A0A9K3I1M2"/>
<reference evidence="2" key="1">
    <citation type="journal article" date="2017" name="Nature">
        <title>The sunflower genome provides insights into oil metabolism, flowering and Asterid evolution.</title>
        <authorList>
            <person name="Badouin H."/>
            <person name="Gouzy J."/>
            <person name="Grassa C.J."/>
            <person name="Murat F."/>
            <person name="Staton S.E."/>
            <person name="Cottret L."/>
            <person name="Lelandais-Briere C."/>
            <person name="Owens G.L."/>
            <person name="Carrere S."/>
            <person name="Mayjonade B."/>
            <person name="Legrand L."/>
            <person name="Gill N."/>
            <person name="Kane N.C."/>
            <person name="Bowers J.E."/>
            <person name="Hubner S."/>
            <person name="Bellec A."/>
            <person name="Berard A."/>
            <person name="Berges H."/>
            <person name="Blanchet N."/>
            <person name="Boniface M.C."/>
            <person name="Brunel D."/>
            <person name="Catrice O."/>
            <person name="Chaidir N."/>
            <person name="Claudel C."/>
            <person name="Donnadieu C."/>
            <person name="Faraut T."/>
            <person name="Fievet G."/>
            <person name="Helmstetter N."/>
            <person name="King M."/>
            <person name="Knapp S.J."/>
            <person name="Lai Z."/>
            <person name="Le Paslier M.C."/>
            <person name="Lippi Y."/>
            <person name="Lorenzon L."/>
            <person name="Mandel J.R."/>
            <person name="Marage G."/>
            <person name="Marchand G."/>
            <person name="Marquand E."/>
            <person name="Bret-Mestries E."/>
            <person name="Morien E."/>
            <person name="Nambeesan S."/>
            <person name="Nguyen T."/>
            <person name="Pegot-Espagnet P."/>
            <person name="Pouilly N."/>
            <person name="Raftis F."/>
            <person name="Sallet E."/>
            <person name="Schiex T."/>
            <person name="Thomas J."/>
            <person name="Vandecasteele C."/>
            <person name="Vares D."/>
            <person name="Vear F."/>
            <person name="Vautrin S."/>
            <person name="Crespi M."/>
            <person name="Mangin B."/>
            <person name="Burke J.M."/>
            <person name="Salse J."/>
            <person name="Munos S."/>
            <person name="Vincourt P."/>
            <person name="Rieseberg L.H."/>
            <person name="Langlade N.B."/>
        </authorList>
    </citation>
    <scope>NUCLEOTIDE SEQUENCE</scope>
    <source>
        <tissue evidence="2">Leaves</tissue>
    </source>
</reference>
<feature type="chain" id="PRO_5039946669" description="Secreted protein" evidence="1">
    <location>
        <begin position="16"/>
        <end position="55"/>
    </location>
</feature>
<comment type="caution">
    <text evidence="2">The sequence shown here is derived from an EMBL/GenBank/DDBJ whole genome shotgun (WGS) entry which is preliminary data.</text>
</comment>
<keyword evidence="1" id="KW-0732">Signal</keyword>